<gene>
    <name evidence="15" type="ORF">BECKLFY1418B_GA0070995_100214</name>
</gene>
<comment type="function">
    <text evidence="2">Catalyzes the removal of elemental sulfur atoms from cysteine to produce alanine. Seems to participate in the biosynthesis of the nitrogenase metalloclusters by providing the inorganic sulfur required for the Fe-S core formation.</text>
</comment>
<comment type="similarity">
    <text evidence="3">Belongs to the class-V pyridoxal-phosphate-dependent aminotransferase family. NifS/IscS subfamily.</text>
</comment>
<organism evidence="15">
    <name type="scientific">Candidatus Kentrum sp. LFY</name>
    <dbReference type="NCBI Taxonomy" id="2126342"/>
    <lineage>
        <taxon>Bacteria</taxon>
        <taxon>Pseudomonadati</taxon>
        <taxon>Pseudomonadota</taxon>
        <taxon>Gammaproteobacteria</taxon>
        <taxon>Candidatus Kentrum</taxon>
    </lineage>
</organism>
<dbReference type="EC" id="2.8.1.7" evidence="5"/>
<proteinExistence type="inferred from homology"/>
<dbReference type="InterPro" id="IPR006656">
    <property type="entry name" value="Mopterin_OxRdtase"/>
</dbReference>
<evidence type="ECO:0000259" key="14">
    <source>
        <dbReference type="PROSITE" id="PS51669"/>
    </source>
</evidence>
<dbReference type="EMBL" id="CAADFF010000002">
    <property type="protein sequence ID" value="VFJ86175.1"/>
    <property type="molecule type" value="Genomic_DNA"/>
</dbReference>
<comment type="cofactor">
    <cofactor evidence="1 13">
        <name>pyridoxal 5'-phosphate</name>
        <dbReference type="ChEBI" id="CHEBI:597326"/>
    </cofactor>
</comment>
<dbReference type="PANTHER" id="PTHR43742:SF6">
    <property type="entry name" value="OXIDOREDUCTASE YYAE-RELATED"/>
    <property type="match status" value="1"/>
</dbReference>
<dbReference type="NCBIfam" id="NF002806">
    <property type="entry name" value="PRK02948.1"/>
    <property type="match status" value="1"/>
</dbReference>
<evidence type="ECO:0000256" key="13">
    <source>
        <dbReference type="RuleBase" id="RU004504"/>
    </source>
</evidence>
<dbReference type="PANTHER" id="PTHR43742">
    <property type="entry name" value="TRIMETHYLAMINE-N-OXIDE REDUCTASE"/>
    <property type="match status" value="1"/>
</dbReference>
<evidence type="ECO:0000256" key="1">
    <source>
        <dbReference type="ARBA" id="ARBA00001933"/>
    </source>
</evidence>
<dbReference type="GO" id="GO:0031071">
    <property type="term" value="F:cysteine desulfurase activity"/>
    <property type="evidence" value="ECO:0007669"/>
    <property type="project" value="UniProtKB-EC"/>
</dbReference>
<dbReference type="Pfam" id="PF00384">
    <property type="entry name" value="Molybdopterin"/>
    <property type="match status" value="1"/>
</dbReference>
<keyword evidence="9" id="KW-0411">Iron-sulfur</keyword>
<feature type="domain" description="4Fe-4S Mo/W bis-MGD-type" evidence="14">
    <location>
        <begin position="12"/>
        <end position="66"/>
    </location>
</feature>
<keyword evidence="10" id="KW-0535">Nitrogen fixation</keyword>
<dbReference type="SUPFAM" id="SSF53383">
    <property type="entry name" value="PLP-dependent transferases"/>
    <property type="match status" value="1"/>
</dbReference>
<evidence type="ECO:0000256" key="8">
    <source>
        <dbReference type="ARBA" id="ARBA00023004"/>
    </source>
</evidence>
<keyword evidence="8" id="KW-0408">Iron</keyword>
<dbReference type="AlphaFoldDB" id="A0A450U507"/>
<dbReference type="SMART" id="SM00926">
    <property type="entry name" value="Molybdop_Fe4S4"/>
    <property type="match status" value="1"/>
</dbReference>
<evidence type="ECO:0000256" key="11">
    <source>
        <dbReference type="ARBA" id="ARBA00031911"/>
    </source>
</evidence>
<dbReference type="Gene3D" id="1.10.260.50">
    <property type="match status" value="1"/>
</dbReference>
<evidence type="ECO:0000256" key="6">
    <source>
        <dbReference type="ARBA" id="ARBA00022723"/>
    </source>
</evidence>
<dbReference type="PROSITE" id="PS00595">
    <property type="entry name" value="AA_TRANSFER_CLASS_5"/>
    <property type="match status" value="1"/>
</dbReference>
<evidence type="ECO:0000256" key="2">
    <source>
        <dbReference type="ARBA" id="ARBA00003120"/>
    </source>
</evidence>
<keyword evidence="6" id="KW-0479">Metal-binding</keyword>
<comment type="catalytic activity">
    <reaction evidence="12">
        <text>(sulfur carrier)-H + L-cysteine = (sulfur carrier)-SH + L-alanine</text>
        <dbReference type="Rhea" id="RHEA:43892"/>
        <dbReference type="Rhea" id="RHEA-COMP:14737"/>
        <dbReference type="Rhea" id="RHEA-COMP:14739"/>
        <dbReference type="ChEBI" id="CHEBI:29917"/>
        <dbReference type="ChEBI" id="CHEBI:35235"/>
        <dbReference type="ChEBI" id="CHEBI:57972"/>
        <dbReference type="ChEBI" id="CHEBI:64428"/>
        <dbReference type="EC" id="2.8.1.7"/>
    </reaction>
</comment>
<dbReference type="InterPro" id="IPR020578">
    <property type="entry name" value="Aminotrans_V_PyrdxlP_BS"/>
</dbReference>
<dbReference type="InterPro" id="IPR050612">
    <property type="entry name" value="Prok_Mopterin_Oxidored"/>
</dbReference>
<dbReference type="InterPro" id="IPR006963">
    <property type="entry name" value="Mopterin_OxRdtase_4Fe-4S_dom"/>
</dbReference>
<dbReference type="GO" id="GO:0016491">
    <property type="term" value="F:oxidoreductase activity"/>
    <property type="evidence" value="ECO:0007669"/>
    <property type="project" value="InterPro"/>
</dbReference>
<dbReference type="Gene3D" id="3.40.50.740">
    <property type="match status" value="1"/>
</dbReference>
<dbReference type="FunFam" id="3.40.640.10:FF:000084">
    <property type="entry name" value="IscS-like cysteine desulfurase"/>
    <property type="match status" value="1"/>
</dbReference>
<dbReference type="InterPro" id="IPR015421">
    <property type="entry name" value="PyrdxlP-dep_Trfase_major"/>
</dbReference>
<dbReference type="GO" id="GO:0046872">
    <property type="term" value="F:metal ion binding"/>
    <property type="evidence" value="ECO:0007669"/>
    <property type="project" value="UniProtKB-KW"/>
</dbReference>
<sequence>MGTSGTQSNGQTRKTKGICGICPAGCWVNATIADDKIIDISADPDHPLGMICRRGQHAPEIIYSENRLRYPMRRVGPKGSYEFERISWDQAYDIIVENLNRIKNEAGPEAVSIYTGRGTFELSCCDIFQPKGVAPSSASSVLFPFGSPNTMGVGALCYVSFAMIAPHVTFGRMWSNTFSDIENASLLIVWGANPATDSPPLDMHRLEAAVKRGASVIVIDPRRTETVERTNAQWIPIRPGTDGALALGILQAMIDEELHDEAFVEQWTHGFDELATYTQHFRPEVVETITGVPAETIYELAYKISHATGAAPVMYTGLEYSNSGVQAIRAVLTIWAIAGQLDVPGGLCLSSLDNYFPINRSGNIGNPNIDRAIARDRFPLYTHYREESHAIGLVDSVLTGEPYPIKGLIIHGASLLTSWPETQRWEKTLAKLDFVVSIDRQLTADAKYADIVLPSTTMFEIDSYMSYGPIFRLREKLIPPVGEARNDYLIMANLADRMGYGHLYPQTEEAVLDHVLEGSGFTLEQVRKAGGWVKIPTPIMEYKKWEKGNCRPDNKPGFDTPTEKFEIWSTILEDYGYEPLPKYTEPKEGPVADPALARQFPLVFNSGARIQTDFRSQHHGIEGLCKDSPEPQVDINTADAALRQISTGDRVEVRTRRGNVPFRARVTDDIVRGAIEANMGGGGPVGPKAWQESNVNLLTDLDNYDEISGFPVYKCLLCDVVKVEGGESKGGKDKIRENYRTIPITPANVRPKKKIYLDNNATTQLAPEVREAMLPYLNTYFGNPSSLHESGRNAREAIETARRRVARLIHCRPRRILFTGGGSAADNLAIKGVAFSYADKGKHIVTTTIEHPAILNSCRFLEKVGYRVTYLAVDEQGWLDPRRLEAAIRDDTILVSMMLANNEVGTILPIKDLAAISKARGVLFHCDAVQATGKIHIDVNELGVDLLTLSGHKFHGPKGVGVLFSRKGIKLEPLIHGGKQEMALHAGTENVSAIVGIGKAAEVVLKEMPHMEKVAGLRDKLHTRIARLIPNARLNGHPEQRLPNTLNLTLPALRGESLVVALDQKGIMLSSASACKTGSPDPSHVLLAMGLAREDAHCAVRFSLSSRTTEADIDDTVKALEEVLVEMETTIRFLPCK</sequence>
<evidence type="ECO:0000256" key="10">
    <source>
        <dbReference type="ARBA" id="ARBA00023231"/>
    </source>
</evidence>
<dbReference type="GO" id="GO:0018818">
    <property type="term" value="F:acetylene hydratase activity"/>
    <property type="evidence" value="ECO:0007669"/>
    <property type="project" value="InterPro"/>
</dbReference>
<dbReference type="InterPro" id="IPR015424">
    <property type="entry name" value="PyrdxlP-dep_Trfase"/>
</dbReference>
<dbReference type="Gene3D" id="2.20.25.90">
    <property type="entry name" value="ADC-like domains"/>
    <property type="match status" value="1"/>
</dbReference>
<dbReference type="PROSITE" id="PS51669">
    <property type="entry name" value="4FE4S_MOW_BIS_MGD"/>
    <property type="match status" value="1"/>
</dbReference>
<comment type="similarity">
    <text evidence="4">Belongs to the prokaryotic molybdopterin-containing oxidoreductase family.</text>
</comment>
<protein>
    <recommendedName>
        <fullName evidence="5">cysteine desulfurase</fullName>
        <ecNumber evidence="5">2.8.1.7</ecNumber>
    </recommendedName>
    <alternativeName>
        <fullName evidence="11">Nitrogenase metalloclusters biosynthesis protein NifS</fullName>
    </alternativeName>
</protein>
<evidence type="ECO:0000256" key="5">
    <source>
        <dbReference type="ARBA" id="ARBA00012239"/>
    </source>
</evidence>
<accession>A0A450U507</accession>
<name>A0A450U507_9GAMM</name>
<dbReference type="Gene3D" id="3.90.1150.10">
    <property type="entry name" value="Aspartate Aminotransferase, domain 1"/>
    <property type="match status" value="1"/>
</dbReference>
<dbReference type="InterPro" id="IPR006657">
    <property type="entry name" value="MoPterin_dinucl-bd_dom"/>
</dbReference>
<dbReference type="InterPro" id="IPR037949">
    <property type="entry name" value="MopB_CT_Acetylene-hydratase"/>
</dbReference>
<evidence type="ECO:0000256" key="9">
    <source>
        <dbReference type="ARBA" id="ARBA00023014"/>
    </source>
</evidence>
<evidence type="ECO:0000256" key="3">
    <source>
        <dbReference type="ARBA" id="ARBA00006490"/>
    </source>
</evidence>
<dbReference type="CDD" id="cd02781">
    <property type="entry name" value="MopB_CT_Acetylene-hydratase"/>
    <property type="match status" value="1"/>
</dbReference>
<evidence type="ECO:0000256" key="7">
    <source>
        <dbReference type="ARBA" id="ARBA00022898"/>
    </source>
</evidence>
<dbReference type="InterPro" id="IPR009010">
    <property type="entry name" value="Asp_de-COase-like_dom_sf"/>
</dbReference>
<dbReference type="Pfam" id="PF04879">
    <property type="entry name" value="Molybdop_Fe4S4"/>
    <property type="match status" value="1"/>
</dbReference>
<dbReference type="SUPFAM" id="SSF53706">
    <property type="entry name" value="Formate dehydrogenase/DMSO reductase, domains 1-3"/>
    <property type="match status" value="1"/>
</dbReference>
<dbReference type="GO" id="GO:0051536">
    <property type="term" value="F:iron-sulfur cluster binding"/>
    <property type="evidence" value="ECO:0007669"/>
    <property type="project" value="UniProtKB-KW"/>
</dbReference>
<evidence type="ECO:0000256" key="12">
    <source>
        <dbReference type="ARBA" id="ARBA00050776"/>
    </source>
</evidence>
<evidence type="ECO:0000256" key="4">
    <source>
        <dbReference type="ARBA" id="ARBA00010312"/>
    </source>
</evidence>
<dbReference type="InterPro" id="IPR015422">
    <property type="entry name" value="PyrdxlP-dep_Trfase_small"/>
</dbReference>
<dbReference type="GO" id="GO:0043546">
    <property type="term" value="F:molybdopterin cofactor binding"/>
    <property type="evidence" value="ECO:0007669"/>
    <property type="project" value="InterPro"/>
</dbReference>
<dbReference type="InterPro" id="IPR000192">
    <property type="entry name" value="Aminotrans_V_dom"/>
</dbReference>
<dbReference type="Pfam" id="PF01568">
    <property type="entry name" value="Molydop_binding"/>
    <property type="match status" value="1"/>
</dbReference>
<keyword evidence="7" id="KW-0663">Pyridoxal phosphate</keyword>
<dbReference type="SUPFAM" id="SSF50692">
    <property type="entry name" value="ADC-like"/>
    <property type="match status" value="1"/>
</dbReference>
<dbReference type="Pfam" id="PF00266">
    <property type="entry name" value="Aminotran_5"/>
    <property type="match status" value="1"/>
</dbReference>
<dbReference type="Gene3D" id="2.40.40.20">
    <property type="match status" value="1"/>
</dbReference>
<dbReference type="Gene3D" id="3.40.228.10">
    <property type="entry name" value="Dimethylsulfoxide Reductase, domain 2"/>
    <property type="match status" value="1"/>
</dbReference>
<dbReference type="Gene3D" id="3.40.640.10">
    <property type="entry name" value="Type I PLP-dependent aspartate aminotransferase-like (Major domain)"/>
    <property type="match status" value="1"/>
</dbReference>
<evidence type="ECO:0000313" key="15">
    <source>
        <dbReference type="EMBL" id="VFJ86175.1"/>
    </source>
</evidence>
<reference evidence="15" key="1">
    <citation type="submission" date="2019-02" db="EMBL/GenBank/DDBJ databases">
        <authorList>
            <person name="Gruber-Vodicka R. H."/>
            <person name="Seah K. B. B."/>
        </authorList>
    </citation>
    <scope>NUCLEOTIDE SEQUENCE</scope>
    <source>
        <strain evidence="15">BECK_M7</strain>
    </source>
</reference>